<dbReference type="Proteomes" id="UP001215598">
    <property type="component" value="Unassembled WGS sequence"/>
</dbReference>
<reference evidence="1" key="1">
    <citation type="submission" date="2023-03" db="EMBL/GenBank/DDBJ databases">
        <title>Massive genome expansion in bonnet fungi (Mycena s.s.) driven by repeated elements and novel gene families across ecological guilds.</title>
        <authorList>
            <consortium name="Lawrence Berkeley National Laboratory"/>
            <person name="Harder C.B."/>
            <person name="Miyauchi S."/>
            <person name="Viragh M."/>
            <person name="Kuo A."/>
            <person name="Thoen E."/>
            <person name="Andreopoulos B."/>
            <person name="Lu D."/>
            <person name="Skrede I."/>
            <person name="Drula E."/>
            <person name="Henrissat B."/>
            <person name="Morin E."/>
            <person name="Kohler A."/>
            <person name="Barry K."/>
            <person name="LaButti K."/>
            <person name="Morin E."/>
            <person name="Salamov A."/>
            <person name="Lipzen A."/>
            <person name="Mereny Z."/>
            <person name="Hegedus B."/>
            <person name="Baldrian P."/>
            <person name="Stursova M."/>
            <person name="Weitz H."/>
            <person name="Taylor A."/>
            <person name="Grigoriev I.V."/>
            <person name="Nagy L.G."/>
            <person name="Martin F."/>
            <person name="Kauserud H."/>
        </authorList>
    </citation>
    <scope>NUCLEOTIDE SEQUENCE</scope>
    <source>
        <strain evidence="1">CBHHK182m</strain>
    </source>
</reference>
<protein>
    <submittedName>
        <fullName evidence="1">Uncharacterized protein</fullName>
    </submittedName>
</protein>
<feature type="non-terminal residue" evidence="1">
    <location>
        <position position="151"/>
    </location>
</feature>
<organism evidence="1 2">
    <name type="scientific">Mycena metata</name>
    <dbReference type="NCBI Taxonomy" id="1033252"/>
    <lineage>
        <taxon>Eukaryota</taxon>
        <taxon>Fungi</taxon>
        <taxon>Dikarya</taxon>
        <taxon>Basidiomycota</taxon>
        <taxon>Agaricomycotina</taxon>
        <taxon>Agaricomycetes</taxon>
        <taxon>Agaricomycetidae</taxon>
        <taxon>Agaricales</taxon>
        <taxon>Marasmiineae</taxon>
        <taxon>Mycenaceae</taxon>
        <taxon>Mycena</taxon>
    </lineage>
</organism>
<comment type="caution">
    <text evidence="1">The sequence shown here is derived from an EMBL/GenBank/DDBJ whole genome shotgun (WGS) entry which is preliminary data.</text>
</comment>
<name>A0AAD7K9M5_9AGAR</name>
<evidence type="ECO:0000313" key="2">
    <source>
        <dbReference type="Proteomes" id="UP001215598"/>
    </source>
</evidence>
<dbReference type="AlphaFoldDB" id="A0AAD7K9M5"/>
<proteinExistence type="predicted"/>
<dbReference type="EMBL" id="JARKIB010000005">
    <property type="protein sequence ID" value="KAJ7779913.1"/>
    <property type="molecule type" value="Genomic_DNA"/>
</dbReference>
<feature type="non-terminal residue" evidence="1">
    <location>
        <position position="1"/>
    </location>
</feature>
<gene>
    <name evidence="1" type="ORF">B0H16DRAFT_1246655</name>
</gene>
<accession>A0AAD7K9M5</accession>
<evidence type="ECO:0000313" key="1">
    <source>
        <dbReference type="EMBL" id="KAJ7779913.1"/>
    </source>
</evidence>
<keyword evidence="2" id="KW-1185">Reference proteome</keyword>
<sequence>LTMNKFKETSSDDFKADRLSNGFATNSKAETWYEALDPGIQGDWKKLRAAFLTQWPKETVPALSVEQHRARLCVEKLKKEDIGTVVKVRGIDMTGHVAWANHILTLSALADDPSGAMIHEVRDGMLPIMKKIVTGTFKTYKAFCDAVKAVD</sequence>